<reference evidence="1 2" key="1">
    <citation type="journal article" date="2023" name="Plants (Basel)">
        <title>Bridging the Gap: Combining Genomics and Transcriptomics Approaches to Understand Stylosanthes scabra, an Orphan Legume from the Brazilian Caatinga.</title>
        <authorList>
            <person name="Ferreira-Neto J.R.C."/>
            <person name="da Silva M.D."/>
            <person name="Binneck E."/>
            <person name="de Melo N.F."/>
            <person name="da Silva R.H."/>
            <person name="de Melo A.L.T.M."/>
            <person name="Pandolfi V."/>
            <person name="Bustamante F.O."/>
            <person name="Brasileiro-Vidal A.C."/>
            <person name="Benko-Iseppon A.M."/>
        </authorList>
    </citation>
    <scope>NUCLEOTIDE SEQUENCE [LARGE SCALE GENOMIC DNA]</scope>
    <source>
        <tissue evidence="1">Leaves</tissue>
    </source>
</reference>
<proteinExistence type="predicted"/>
<keyword evidence="2" id="KW-1185">Reference proteome</keyword>
<dbReference type="EMBL" id="JASCZI010152968">
    <property type="protein sequence ID" value="MED6176895.1"/>
    <property type="molecule type" value="Genomic_DNA"/>
</dbReference>
<organism evidence="1 2">
    <name type="scientific">Stylosanthes scabra</name>
    <dbReference type="NCBI Taxonomy" id="79078"/>
    <lineage>
        <taxon>Eukaryota</taxon>
        <taxon>Viridiplantae</taxon>
        <taxon>Streptophyta</taxon>
        <taxon>Embryophyta</taxon>
        <taxon>Tracheophyta</taxon>
        <taxon>Spermatophyta</taxon>
        <taxon>Magnoliopsida</taxon>
        <taxon>eudicotyledons</taxon>
        <taxon>Gunneridae</taxon>
        <taxon>Pentapetalae</taxon>
        <taxon>rosids</taxon>
        <taxon>fabids</taxon>
        <taxon>Fabales</taxon>
        <taxon>Fabaceae</taxon>
        <taxon>Papilionoideae</taxon>
        <taxon>50 kb inversion clade</taxon>
        <taxon>dalbergioids sensu lato</taxon>
        <taxon>Dalbergieae</taxon>
        <taxon>Pterocarpus clade</taxon>
        <taxon>Stylosanthes</taxon>
    </lineage>
</organism>
<dbReference type="Proteomes" id="UP001341840">
    <property type="component" value="Unassembled WGS sequence"/>
</dbReference>
<sequence length="170" mass="19373">MTVSNMQPLKHHTTFSMNMALLIYTLMDSRAIHLGRIINNSMYHATIGASDQRLPFPVFISRMAVANEVPYFLSINTSSLRVRTDFARLVIGRLKRRKLERPQPATPSAAEEPFSSSSCTNLFQKILKKLRRWKKDLRNTQYMIRTANPGVEFPDLIPVTSSDSTDEDNA</sequence>
<accession>A0ABU6VTF4</accession>
<evidence type="ECO:0000313" key="1">
    <source>
        <dbReference type="EMBL" id="MED6176895.1"/>
    </source>
</evidence>
<evidence type="ECO:0000313" key="2">
    <source>
        <dbReference type="Proteomes" id="UP001341840"/>
    </source>
</evidence>
<gene>
    <name evidence="1" type="ORF">PIB30_092740</name>
</gene>
<name>A0ABU6VTF4_9FABA</name>
<comment type="caution">
    <text evidence="1">The sequence shown here is derived from an EMBL/GenBank/DDBJ whole genome shotgun (WGS) entry which is preliminary data.</text>
</comment>
<protein>
    <submittedName>
        <fullName evidence="1">Uncharacterized protein</fullName>
    </submittedName>
</protein>